<accession>D5GF43</accession>
<protein>
    <submittedName>
        <fullName evidence="3">(Perigord truffle) hypothetical protein</fullName>
    </submittedName>
</protein>
<dbReference type="GO" id="GO:0016787">
    <property type="term" value="F:hydrolase activity"/>
    <property type="evidence" value="ECO:0007669"/>
    <property type="project" value="InterPro"/>
</dbReference>
<dbReference type="NCBIfam" id="TIGR00087">
    <property type="entry name" value="surE"/>
    <property type="match status" value="1"/>
</dbReference>
<dbReference type="SUPFAM" id="SSF56059">
    <property type="entry name" value="Glutathione synthetase ATP-binding domain-like"/>
    <property type="match status" value="1"/>
</dbReference>
<organism evidence="3 4">
    <name type="scientific">Tuber melanosporum (strain Mel28)</name>
    <name type="common">Perigord black truffle</name>
    <dbReference type="NCBI Taxonomy" id="656061"/>
    <lineage>
        <taxon>Eukaryota</taxon>
        <taxon>Fungi</taxon>
        <taxon>Dikarya</taxon>
        <taxon>Ascomycota</taxon>
        <taxon>Pezizomycotina</taxon>
        <taxon>Pezizomycetes</taxon>
        <taxon>Pezizales</taxon>
        <taxon>Tuberaceae</taxon>
        <taxon>Tuber</taxon>
    </lineage>
</organism>
<dbReference type="eggNOG" id="KOG2157">
    <property type="taxonomic scope" value="Eukaryota"/>
</dbReference>
<dbReference type="Gene3D" id="3.40.1210.10">
    <property type="entry name" value="Survival protein SurE-like phosphatase/nucleotidase"/>
    <property type="match status" value="1"/>
</dbReference>
<gene>
    <name evidence="3" type="ORF">GSTUM_00001386001</name>
</gene>
<dbReference type="AlphaFoldDB" id="D5GF43"/>
<evidence type="ECO:0000313" key="3">
    <source>
        <dbReference type="EMBL" id="CAZ83136.1"/>
    </source>
</evidence>
<keyword evidence="4" id="KW-1185">Reference proteome</keyword>
<dbReference type="RefSeq" id="XP_002838945.1">
    <property type="nucleotide sequence ID" value="XM_002838899.1"/>
</dbReference>
<dbReference type="InParanoid" id="D5GF43"/>
<dbReference type="OMA" id="TNTCFQE"/>
<feature type="compositionally biased region" description="Acidic residues" evidence="1">
    <location>
        <begin position="512"/>
        <end position="521"/>
    </location>
</feature>
<dbReference type="GeneID" id="9187999"/>
<dbReference type="PANTHER" id="PTHR47551">
    <property type="entry name" value="TUBULIN--TYROSINE LIGASE PBY1-RELATED"/>
    <property type="match status" value="1"/>
</dbReference>
<dbReference type="Proteomes" id="UP000006911">
    <property type="component" value="Unassembled WGS sequence"/>
</dbReference>
<dbReference type="EMBL" id="FN430199">
    <property type="protein sequence ID" value="CAZ83136.1"/>
    <property type="molecule type" value="Genomic_DNA"/>
</dbReference>
<dbReference type="SUPFAM" id="SSF64167">
    <property type="entry name" value="SurE-like"/>
    <property type="match status" value="1"/>
</dbReference>
<name>D5GF43_TUBMM</name>
<dbReference type="Pfam" id="PF03133">
    <property type="entry name" value="TTL"/>
    <property type="match status" value="1"/>
</dbReference>
<dbReference type="GO" id="GO:0000932">
    <property type="term" value="C:P-body"/>
    <property type="evidence" value="ECO:0007669"/>
    <property type="project" value="TreeGrafter"/>
</dbReference>
<reference evidence="3 4" key="1">
    <citation type="journal article" date="2010" name="Nature">
        <title>Perigord black truffle genome uncovers evolutionary origins and mechanisms of symbiosis.</title>
        <authorList>
            <person name="Martin F."/>
            <person name="Kohler A."/>
            <person name="Murat C."/>
            <person name="Balestrini R."/>
            <person name="Coutinho P.M."/>
            <person name="Jaillon O."/>
            <person name="Montanini B."/>
            <person name="Morin E."/>
            <person name="Noel B."/>
            <person name="Percudani R."/>
            <person name="Porcel B."/>
            <person name="Rubini A."/>
            <person name="Amicucci A."/>
            <person name="Amselem J."/>
            <person name="Anthouard V."/>
            <person name="Arcioni S."/>
            <person name="Artiguenave F."/>
            <person name="Aury J.M."/>
            <person name="Ballario P."/>
            <person name="Bolchi A."/>
            <person name="Brenna A."/>
            <person name="Brun A."/>
            <person name="Buee M."/>
            <person name="Cantarel B."/>
            <person name="Chevalier G."/>
            <person name="Couloux A."/>
            <person name="Da Silva C."/>
            <person name="Denoeud F."/>
            <person name="Duplessis S."/>
            <person name="Ghignone S."/>
            <person name="Hilselberger B."/>
            <person name="Iotti M."/>
            <person name="Marcais B."/>
            <person name="Mello A."/>
            <person name="Miranda M."/>
            <person name="Pacioni G."/>
            <person name="Quesneville H."/>
            <person name="Riccioni C."/>
            <person name="Ruotolo R."/>
            <person name="Splivallo R."/>
            <person name="Stocchi V."/>
            <person name="Tisserant E."/>
            <person name="Viscomi A.R."/>
            <person name="Zambonelli A."/>
            <person name="Zampieri E."/>
            <person name="Henrissat B."/>
            <person name="Lebrun M.H."/>
            <person name="Paolocci F."/>
            <person name="Bonfante P."/>
            <person name="Ottonello S."/>
            <person name="Wincker P."/>
        </authorList>
    </citation>
    <scope>NUCLEOTIDE SEQUENCE [LARGE SCALE GENOMIC DNA]</scope>
    <source>
        <strain evidence="3 4">Mel28</strain>
    </source>
</reference>
<dbReference type="InterPro" id="IPR004344">
    <property type="entry name" value="TTL/TTLL_fam"/>
</dbReference>
<dbReference type="FunCoup" id="D5GF43">
    <property type="interactions" value="24"/>
</dbReference>
<dbReference type="InterPro" id="IPR027746">
    <property type="entry name" value="TTL"/>
</dbReference>
<dbReference type="InterPro" id="IPR036523">
    <property type="entry name" value="SurE-like_sf"/>
</dbReference>
<sequence>MHVLVVNDDGPPSQQSSPYIHSFVHELRKSGASVSVVLPHAQRSWVGKAHFVGKTIVPTYFRPGTLYTDDGSTHDRPRLDGGEEWVLVDGTPASCTQIGLNHYFQEKGPIDMVVSGPNYGRNSTALFSLSSGTVGGAMEGALCGKRSVALSYAFFNRNHDPVIIRSASLMSVRLIKYLHANWTPGVDLYAINVPLLEGIDKPERKILYTHILQNRWVTGCSFEELEDDEADKSDTGRREAEIRGDVGEHEHKHLALKHKKFIWAPKFADIHRSVEESGPGNDGWAVAKGYVSITPLKANFMHYDGLVGQELNINAIESMGSLLLKAGPQEKSSCWAVVGYEDAYVQPKIQAALKKSIPCIKFASNLTEVPLENSEKVVHWSTYESIDFESVLQRPDSIICCSYIIRKALIRKHYLAQTIRQHVTKHPESPLSKAFPLACDFELDYAEFLDEALIETYELCDSLRANEEKSGKDRQWWILKPGMSDRGQGIRLFGTKEELTAIFQSFERAEDSGDDADESNEDQGNNKGTSIVTNQLRHFIAQKYIHPPLLIGNRKFHLRTYVLSVGGLKVYVYKRVLALFAAKMYSPPWKDSQDLTGHLTNTCLQSGEREGSVRLFWDLHASLPGGTLTLETVWGNLCKIVAETFEAAATGQRVHFQTLPNAFEIFGLDFMIDTDTNVYLLEVNSYPDFKQTGDKFSGLIEGLFEGVVEVAVTPFVGLSGVGGGVDDLVKVLDIGLGSW</sequence>
<proteinExistence type="predicted"/>
<dbReference type="PROSITE" id="PS51221">
    <property type="entry name" value="TTL"/>
    <property type="match status" value="1"/>
</dbReference>
<dbReference type="Pfam" id="PF01975">
    <property type="entry name" value="SurE"/>
    <property type="match status" value="1"/>
</dbReference>
<evidence type="ECO:0000313" key="4">
    <source>
        <dbReference type="Proteomes" id="UP000006911"/>
    </source>
</evidence>
<dbReference type="PANTHER" id="PTHR47551:SF1">
    <property type="entry name" value="TUBULIN--TYROSINE LIGASE PBY1-RELATED"/>
    <property type="match status" value="1"/>
</dbReference>
<evidence type="ECO:0000259" key="2">
    <source>
        <dbReference type="Pfam" id="PF01975"/>
    </source>
</evidence>
<evidence type="ECO:0000256" key="1">
    <source>
        <dbReference type="SAM" id="MobiDB-lite"/>
    </source>
</evidence>
<feature type="domain" description="Survival protein SurE-like phosphatase/nucleotidase" evidence="2">
    <location>
        <begin position="3"/>
        <end position="216"/>
    </location>
</feature>
<dbReference type="InterPro" id="IPR002828">
    <property type="entry name" value="SurE-like_Pase/nucleotidase"/>
</dbReference>
<feature type="region of interest" description="Disordered" evidence="1">
    <location>
        <begin position="509"/>
        <end position="528"/>
    </location>
</feature>
<dbReference type="KEGG" id="tml:GSTUM_00001386001"/>
<dbReference type="STRING" id="656061.D5GF43"/>
<dbReference type="Gene3D" id="3.30.470.20">
    <property type="entry name" value="ATP-grasp fold, B domain"/>
    <property type="match status" value="1"/>
</dbReference>
<dbReference type="HOGENOM" id="CLU_007204_0_0_1"/>